<protein>
    <submittedName>
        <fullName evidence="2">Uncharacterized protein</fullName>
    </submittedName>
</protein>
<keyword evidence="1" id="KW-0812">Transmembrane</keyword>
<gene>
    <name evidence="2" type="ORF">L9F63_016889</name>
</gene>
<evidence type="ECO:0000256" key="1">
    <source>
        <dbReference type="SAM" id="Phobius"/>
    </source>
</evidence>
<evidence type="ECO:0000313" key="2">
    <source>
        <dbReference type="EMBL" id="KAJ9589997.1"/>
    </source>
</evidence>
<evidence type="ECO:0000313" key="3">
    <source>
        <dbReference type="Proteomes" id="UP001233999"/>
    </source>
</evidence>
<accession>A0AAD8A1B1</accession>
<reference evidence="2" key="2">
    <citation type="submission" date="2023-05" db="EMBL/GenBank/DDBJ databases">
        <authorList>
            <person name="Fouks B."/>
        </authorList>
    </citation>
    <scope>NUCLEOTIDE SEQUENCE</scope>
    <source>
        <strain evidence="2">Stay&amp;Tobe</strain>
        <tissue evidence="2">Testes</tissue>
    </source>
</reference>
<sequence>NMELHQEYIDKILDLFVIVSIVGAMKWIIIVIGGIITATGLLFIMRKNNSDNDDIVITGSPPIALKSTGKPKQIQHTIDRTNGL</sequence>
<feature type="transmembrane region" description="Helical" evidence="1">
    <location>
        <begin position="15"/>
        <end position="44"/>
    </location>
</feature>
<keyword evidence="3" id="KW-1185">Reference proteome</keyword>
<name>A0AAD8A1B1_DIPPU</name>
<reference evidence="2" key="1">
    <citation type="journal article" date="2023" name="IScience">
        <title>Live-bearing cockroach genome reveals convergent evolutionary mechanisms linked to viviparity in insects and beyond.</title>
        <authorList>
            <person name="Fouks B."/>
            <person name="Harrison M.C."/>
            <person name="Mikhailova A.A."/>
            <person name="Marchal E."/>
            <person name="English S."/>
            <person name="Carruthers M."/>
            <person name="Jennings E.C."/>
            <person name="Chiamaka E.L."/>
            <person name="Frigard R.A."/>
            <person name="Pippel M."/>
            <person name="Attardo G.M."/>
            <person name="Benoit J.B."/>
            <person name="Bornberg-Bauer E."/>
            <person name="Tobe S.S."/>
        </authorList>
    </citation>
    <scope>NUCLEOTIDE SEQUENCE</scope>
    <source>
        <strain evidence="2">Stay&amp;Tobe</strain>
    </source>
</reference>
<proteinExistence type="predicted"/>
<feature type="non-terminal residue" evidence="2">
    <location>
        <position position="1"/>
    </location>
</feature>
<dbReference type="AlphaFoldDB" id="A0AAD8A1B1"/>
<dbReference type="EMBL" id="JASPKZ010004578">
    <property type="protein sequence ID" value="KAJ9589997.1"/>
    <property type="molecule type" value="Genomic_DNA"/>
</dbReference>
<dbReference type="Proteomes" id="UP001233999">
    <property type="component" value="Unassembled WGS sequence"/>
</dbReference>
<keyword evidence="1" id="KW-1133">Transmembrane helix</keyword>
<organism evidence="2 3">
    <name type="scientific">Diploptera punctata</name>
    <name type="common">Pacific beetle cockroach</name>
    <dbReference type="NCBI Taxonomy" id="6984"/>
    <lineage>
        <taxon>Eukaryota</taxon>
        <taxon>Metazoa</taxon>
        <taxon>Ecdysozoa</taxon>
        <taxon>Arthropoda</taxon>
        <taxon>Hexapoda</taxon>
        <taxon>Insecta</taxon>
        <taxon>Pterygota</taxon>
        <taxon>Neoptera</taxon>
        <taxon>Polyneoptera</taxon>
        <taxon>Dictyoptera</taxon>
        <taxon>Blattodea</taxon>
        <taxon>Blaberoidea</taxon>
        <taxon>Blaberidae</taxon>
        <taxon>Diplopterinae</taxon>
        <taxon>Diploptera</taxon>
    </lineage>
</organism>
<comment type="caution">
    <text evidence="2">The sequence shown here is derived from an EMBL/GenBank/DDBJ whole genome shotgun (WGS) entry which is preliminary data.</text>
</comment>
<keyword evidence="1" id="KW-0472">Membrane</keyword>